<feature type="domain" description="AB hydrolase-1" evidence="3">
    <location>
        <begin position="38"/>
        <end position="195"/>
    </location>
</feature>
<evidence type="ECO:0000256" key="2">
    <source>
        <dbReference type="ARBA" id="ARBA00038115"/>
    </source>
</evidence>
<evidence type="ECO:0000313" key="4">
    <source>
        <dbReference type="EMBL" id="KRL39071.1"/>
    </source>
</evidence>
<dbReference type="SUPFAM" id="SSF53474">
    <property type="entry name" value="alpha/beta-Hydrolases"/>
    <property type="match status" value="1"/>
</dbReference>
<dbReference type="Pfam" id="PF00561">
    <property type="entry name" value="Abhydrolase_1"/>
    <property type="match status" value="1"/>
</dbReference>
<evidence type="ECO:0000256" key="1">
    <source>
        <dbReference type="ARBA" id="ARBA00022801"/>
    </source>
</evidence>
<name>A0A0R1Q327_9LACO</name>
<evidence type="ECO:0000313" key="5">
    <source>
        <dbReference type="Proteomes" id="UP000051155"/>
    </source>
</evidence>
<comment type="similarity">
    <text evidence="2">Belongs to the AB hydrolase superfamily. FUS2 hydrolase family.</text>
</comment>
<dbReference type="AlphaFoldDB" id="A0A0R1Q327"/>
<dbReference type="Gene3D" id="3.40.50.1820">
    <property type="entry name" value="alpha/beta hydrolase"/>
    <property type="match status" value="1"/>
</dbReference>
<dbReference type="STRING" id="1423812.FD20_GL000113"/>
<accession>A0A0R1Q327</accession>
<proteinExistence type="inferred from homology"/>
<dbReference type="InterPro" id="IPR029058">
    <property type="entry name" value="AB_hydrolase_fold"/>
</dbReference>
<dbReference type="GO" id="GO:0052689">
    <property type="term" value="F:carboxylic ester hydrolase activity"/>
    <property type="evidence" value="ECO:0007669"/>
    <property type="project" value="UniProtKB-ARBA"/>
</dbReference>
<protein>
    <submittedName>
        <fullName evidence="4">S9 family serine peptidase</fullName>
    </submittedName>
</protein>
<comment type="caution">
    <text evidence="4">The sequence shown here is derived from an EMBL/GenBank/DDBJ whole genome shotgun (WGS) entry which is preliminary data.</text>
</comment>
<keyword evidence="1" id="KW-0378">Hydrolase</keyword>
<dbReference type="EMBL" id="AZEG01000001">
    <property type="protein sequence ID" value="KRL39071.1"/>
    <property type="molecule type" value="Genomic_DNA"/>
</dbReference>
<reference evidence="4 5" key="1">
    <citation type="journal article" date="2015" name="Genome Announc.">
        <title>Expanding the biotechnology potential of lactobacilli through comparative genomics of 213 strains and associated genera.</title>
        <authorList>
            <person name="Sun Z."/>
            <person name="Harris H.M."/>
            <person name="McCann A."/>
            <person name="Guo C."/>
            <person name="Argimon S."/>
            <person name="Zhang W."/>
            <person name="Yang X."/>
            <person name="Jeffery I.B."/>
            <person name="Cooney J.C."/>
            <person name="Kagawa T.F."/>
            <person name="Liu W."/>
            <person name="Song Y."/>
            <person name="Salvetti E."/>
            <person name="Wrobel A."/>
            <person name="Rasinkangas P."/>
            <person name="Parkhill J."/>
            <person name="Rea M.C."/>
            <person name="O'Sullivan O."/>
            <person name="Ritari J."/>
            <person name="Douillard F.P."/>
            <person name="Paul Ross R."/>
            <person name="Yang R."/>
            <person name="Briner A.E."/>
            <person name="Felis G.E."/>
            <person name="de Vos W.M."/>
            <person name="Barrangou R."/>
            <person name="Klaenhammer T.R."/>
            <person name="Caufield P.W."/>
            <person name="Cui Y."/>
            <person name="Zhang H."/>
            <person name="O'Toole P.W."/>
        </authorList>
    </citation>
    <scope>NUCLEOTIDE SEQUENCE [LARGE SCALE GENOMIC DNA]</scope>
    <source>
        <strain evidence="4 5">DSM 19971</strain>
    </source>
</reference>
<dbReference type="InterPro" id="IPR050261">
    <property type="entry name" value="FrsA_esterase"/>
</dbReference>
<sequence length="261" mass="29513">MLPYYYGGDSMITITSKEIKKIPVLELVQSDKKEDVLPLVFFYHGWTGCKEKVLTQGYEIAKRGFRVVLPDALYHGERLVSGKASEHKLEFWKIIVNSIKEFPDLLTYYRNKFGIKSEKIGVSGLSMGGITTCALLRVYPQITAAVCLMGSPAPSSFARQLLHAIPGMEEINPNYVEDQIKSLEVMDLSLNPQKINSRPIHFWHGTNDATVPYQPTKSFFEQIRNHSYAKNVTFTTTQGATHKVSYETTVEMADKFADYLA</sequence>
<dbReference type="Proteomes" id="UP000051155">
    <property type="component" value="Unassembled WGS sequence"/>
</dbReference>
<organism evidence="4 5">
    <name type="scientific">Liquorilactobacillus uvarum DSM 19971</name>
    <dbReference type="NCBI Taxonomy" id="1423812"/>
    <lineage>
        <taxon>Bacteria</taxon>
        <taxon>Bacillati</taxon>
        <taxon>Bacillota</taxon>
        <taxon>Bacilli</taxon>
        <taxon>Lactobacillales</taxon>
        <taxon>Lactobacillaceae</taxon>
        <taxon>Liquorilactobacillus</taxon>
    </lineage>
</organism>
<dbReference type="PANTHER" id="PTHR22946:SF9">
    <property type="entry name" value="POLYKETIDE TRANSFERASE AF380"/>
    <property type="match status" value="1"/>
</dbReference>
<keyword evidence="5" id="KW-1185">Reference proteome</keyword>
<dbReference type="PATRIC" id="fig|1423812.3.peg.115"/>
<dbReference type="InterPro" id="IPR000073">
    <property type="entry name" value="AB_hydrolase_1"/>
</dbReference>
<gene>
    <name evidence="4" type="ORF">FD20_GL000113</name>
</gene>
<evidence type="ECO:0000259" key="3">
    <source>
        <dbReference type="Pfam" id="PF00561"/>
    </source>
</evidence>
<dbReference type="PANTHER" id="PTHR22946">
    <property type="entry name" value="DIENELACTONE HYDROLASE DOMAIN-CONTAINING PROTEIN-RELATED"/>
    <property type="match status" value="1"/>
</dbReference>